<evidence type="ECO:0000256" key="3">
    <source>
        <dbReference type="ARBA" id="ARBA00022795"/>
    </source>
</evidence>
<gene>
    <name evidence="8" type="ORF">DFQ00_10356</name>
</gene>
<accession>A0A2V4VCY8</accession>
<reference evidence="8 9" key="1">
    <citation type="submission" date="2018-06" db="EMBL/GenBank/DDBJ databases">
        <title>Genomic Encyclopedia of Type Strains, Phase III (KMG-III): the genomes of soil and plant-associated and newly described type strains.</title>
        <authorList>
            <person name="Whitman W."/>
        </authorList>
    </citation>
    <scope>NUCLEOTIDE SEQUENCE [LARGE SCALE GENOMIC DNA]</scope>
    <source>
        <strain evidence="8 9">CECT 7022</strain>
    </source>
</reference>
<dbReference type="Proteomes" id="UP000247790">
    <property type="component" value="Unassembled WGS sequence"/>
</dbReference>
<evidence type="ECO:0000313" key="9">
    <source>
        <dbReference type="Proteomes" id="UP000247790"/>
    </source>
</evidence>
<comment type="caution">
    <text evidence="8">The sequence shown here is derived from an EMBL/GenBank/DDBJ whole genome shotgun (WGS) entry which is preliminary data.</text>
</comment>
<proteinExistence type="inferred from homology"/>
<keyword evidence="2" id="KW-0963">Cytoplasm</keyword>
<evidence type="ECO:0000256" key="2">
    <source>
        <dbReference type="ARBA" id="ARBA00022490"/>
    </source>
</evidence>
<comment type="subcellular location">
    <subcellularLocation>
        <location evidence="1">Cytoplasm</location>
        <location evidence="1">Cytosol</location>
    </subcellularLocation>
</comment>
<protein>
    <recommendedName>
        <fullName evidence="7">Flagellar protein FliT</fullName>
    </recommendedName>
</protein>
<evidence type="ECO:0000256" key="1">
    <source>
        <dbReference type="ARBA" id="ARBA00004514"/>
    </source>
</evidence>
<name>A0A2V4VCY8_PAEBA</name>
<evidence type="ECO:0000256" key="6">
    <source>
        <dbReference type="ARBA" id="ARBA00093785"/>
    </source>
</evidence>
<comment type="similarity">
    <text evidence="6">Belongs to the bacillales FliT family.</text>
</comment>
<evidence type="ECO:0000256" key="5">
    <source>
        <dbReference type="ARBA" id="ARBA00093765"/>
    </source>
</evidence>
<comment type="function">
    <text evidence="5">May act as an export chaperone for the filament capping protein FliD.</text>
</comment>
<keyword evidence="3" id="KW-1005">Bacterial flagellum biogenesis</keyword>
<evidence type="ECO:0000256" key="7">
    <source>
        <dbReference type="ARBA" id="ARBA00093797"/>
    </source>
</evidence>
<dbReference type="InterPro" id="IPR008622">
    <property type="entry name" value="FliT"/>
</dbReference>
<keyword evidence="4" id="KW-0143">Chaperone</keyword>
<dbReference type="Pfam" id="PF05400">
    <property type="entry name" value="FliT"/>
    <property type="match status" value="1"/>
</dbReference>
<organism evidence="8 9">
    <name type="scientific">Paenibacillus barcinonensis</name>
    <dbReference type="NCBI Taxonomy" id="198119"/>
    <lineage>
        <taxon>Bacteria</taxon>
        <taxon>Bacillati</taxon>
        <taxon>Bacillota</taxon>
        <taxon>Bacilli</taxon>
        <taxon>Bacillales</taxon>
        <taxon>Paenibacillaceae</taxon>
        <taxon>Paenibacillus</taxon>
    </lineage>
</organism>
<evidence type="ECO:0000313" key="8">
    <source>
        <dbReference type="EMBL" id="PYE50639.1"/>
    </source>
</evidence>
<dbReference type="AlphaFoldDB" id="A0A2V4VCY8"/>
<sequence>MLMDRATCINQLGNLTKNTLSSLYNLDFEQLEAFIEERQVVVDQLLQHFSDTQASEREKEVIQRLVEQDSEILARMNTLRLEAQDWLHKRGQAKVQRNAYEAGYTPDSFLMDKRK</sequence>
<evidence type="ECO:0000256" key="4">
    <source>
        <dbReference type="ARBA" id="ARBA00023186"/>
    </source>
</evidence>
<dbReference type="EMBL" id="QJSW01000003">
    <property type="protein sequence ID" value="PYE50639.1"/>
    <property type="molecule type" value="Genomic_DNA"/>
</dbReference>